<evidence type="ECO:0000313" key="2">
    <source>
        <dbReference type="EMBL" id="CAE22439.1"/>
    </source>
</evidence>
<feature type="transmembrane region" description="Helical" evidence="1">
    <location>
        <begin position="12"/>
        <end position="29"/>
    </location>
</feature>
<dbReference type="Proteomes" id="UP000001423">
    <property type="component" value="Chromosome"/>
</dbReference>
<protein>
    <recommendedName>
        <fullName evidence="4">Sulfoxide reductase heme-binding subunit YedZ</fullName>
    </recommendedName>
</protein>
<feature type="transmembrane region" description="Helical" evidence="1">
    <location>
        <begin position="114"/>
        <end position="133"/>
    </location>
</feature>
<dbReference type="KEGG" id="pmt:PMT_2265"/>
<feature type="transmembrane region" description="Helical" evidence="1">
    <location>
        <begin position="145"/>
        <end position="162"/>
    </location>
</feature>
<keyword evidence="3" id="KW-1185">Reference proteome</keyword>
<dbReference type="EMBL" id="BX548175">
    <property type="protein sequence ID" value="CAE22439.1"/>
    <property type="molecule type" value="Genomic_DNA"/>
</dbReference>
<dbReference type="AlphaFoldDB" id="Q7V3S6"/>
<evidence type="ECO:0000256" key="1">
    <source>
        <dbReference type="SAM" id="Phobius"/>
    </source>
</evidence>
<reference evidence="2 3" key="1">
    <citation type="journal article" date="2003" name="Nature">
        <title>Genome divergence in two Prochlorococcus ecotypes reflects oceanic niche differentiation.</title>
        <authorList>
            <person name="Rocap G."/>
            <person name="Larimer F.W."/>
            <person name="Lamerdin J.E."/>
            <person name="Malfatti S."/>
            <person name="Chain P."/>
            <person name="Ahlgren N.A."/>
            <person name="Arellano A."/>
            <person name="Coleman M."/>
            <person name="Hauser L."/>
            <person name="Hess W.R."/>
            <person name="Johnson Z.I."/>
            <person name="Land M.L."/>
            <person name="Lindell D."/>
            <person name="Post A.F."/>
            <person name="Regala W."/>
            <person name="Shah M."/>
            <person name="Shaw S.L."/>
            <person name="Steglich C."/>
            <person name="Sullivan M.B."/>
            <person name="Ting C.S."/>
            <person name="Tolonen A."/>
            <person name="Webb E.A."/>
            <person name="Zinser E.R."/>
            <person name="Chisholm S.W."/>
        </authorList>
    </citation>
    <scope>NUCLEOTIDE SEQUENCE [LARGE SCALE GENOMIC DNA]</scope>
    <source>
        <strain evidence="3">MIT 9313</strain>
    </source>
</reference>
<keyword evidence="1" id="KW-0812">Transmembrane</keyword>
<evidence type="ECO:0008006" key="4">
    <source>
        <dbReference type="Google" id="ProtNLM"/>
    </source>
</evidence>
<dbReference type="eggNOG" id="COG2717">
    <property type="taxonomic scope" value="Bacteria"/>
</dbReference>
<keyword evidence="1" id="KW-0472">Membrane</keyword>
<feature type="transmembrane region" description="Helical" evidence="1">
    <location>
        <begin position="79"/>
        <end position="102"/>
    </location>
</feature>
<keyword evidence="1" id="KW-1133">Transmembrane helix</keyword>
<dbReference type="HOGENOM" id="CLU_104962_1_0_3"/>
<sequence length="204" mass="23608">MKVMKLQGWNITTWVAGMILLMLTIFFFLSGWSAETIKAGIDYTGRSSLFLFSIAFTASSVYSLWKTPFTTWTLRNRRYIGLSFAASHFIHLSLIVLISFLFPEPFLEDQSMGQWIFGGLGYIFVFLMALTSTDRAQQWMGMKHWKRLHLIGSHWLWTVFLLTYVEHTREDPKFYIPFLVYTLALLPLRLIKHTPTKAAHGAAP</sequence>
<proteinExistence type="predicted"/>
<feature type="transmembrane region" description="Helical" evidence="1">
    <location>
        <begin position="49"/>
        <end position="67"/>
    </location>
</feature>
<name>Q7V3S6_PROMM</name>
<feature type="transmembrane region" description="Helical" evidence="1">
    <location>
        <begin position="174"/>
        <end position="191"/>
    </location>
</feature>
<gene>
    <name evidence="2" type="ordered locus">PMT_2265</name>
</gene>
<organism evidence="2 3">
    <name type="scientific">Prochlorococcus marinus (strain MIT 9313)</name>
    <dbReference type="NCBI Taxonomy" id="74547"/>
    <lineage>
        <taxon>Bacteria</taxon>
        <taxon>Bacillati</taxon>
        <taxon>Cyanobacteriota</taxon>
        <taxon>Cyanophyceae</taxon>
        <taxon>Synechococcales</taxon>
        <taxon>Prochlorococcaceae</taxon>
        <taxon>Prochlorococcus</taxon>
    </lineage>
</organism>
<accession>Q7V3S6</accession>
<evidence type="ECO:0000313" key="3">
    <source>
        <dbReference type="Proteomes" id="UP000001423"/>
    </source>
</evidence>